<dbReference type="OrthoDB" id="7880482at2759"/>
<feature type="region of interest" description="Disordered" evidence="1">
    <location>
        <begin position="346"/>
        <end position="375"/>
    </location>
</feature>
<feature type="compositionally biased region" description="Polar residues" evidence="1">
    <location>
        <begin position="365"/>
        <end position="375"/>
    </location>
</feature>
<dbReference type="RefSeq" id="XP_030380263.1">
    <property type="nucleotide sequence ID" value="XM_030524403.1"/>
</dbReference>
<proteinExistence type="predicted"/>
<name>A0A6J2TYQ0_DROLE</name>
<reference evidence="3" key="1">
    <citation type="submission" date="2025-08" db="UniProtKB">
        <authorList>
            <consortium name="RefSeq"/>
        </authorList>
    </citation>
    <scope>IDENTIFICATION</scope>
    <source>
        <strain evidence="3">11010-0011.00</strain>
        <tissue evidence="3">Whole body</tissue>
    </source>
</reference>
<protein>
    <submittedName>
        <fullName evidence="3">Uncharacterized protein LOC115628340</fullName>
    </submittedName>
</protein>
<keyword evidence="2" id="KW-1185">Reference proteome</keyword>
<sequence length="422" mass="48382">MEKYEKMKKLQQMAAIDPQPPKCSCNCKRKLDPYQLFDDNIEDIANSLAQIMLICGINTTKCYNAKPIIKRAFVYHEKMRTKCPPEPDRAIHLNRDDMLQALLIKCDMQRVEAMLSYAIIKRAFKAFFHGKPPTTISNPIVDAMAIHGQESAWLHAAYKTARIFDNYRAAFFWAHKSYEKQINLVYRNLFRRMRTRADPMQVPTCKCRGCSKQEVPGSPKPAGRDYTQLKLAECDNLLESCIVCGLQLPKMKTNGKVKVKPPRPIINHELNMQRCEKCNSPFLICECNIDPLTGEQFGECGQDSYKVKWYRVEQEAPNLAGSEEAMTDEKSTTDWLNHHCPIDCRHGSSSDSSDVCHEQRKTESGAESETEFTSCTGEEQDIVAKLEEYLNQLWAEEVAAKKNPKTYKPTMDRKPRASCQRN</sequence>
<gene>
    <name evidence="3" type="primary">LOC115628340</name>
</gene>
<dbReference type="AlphaFoldDB" id="A0A6J2TYQ0"/>
<evidence type="ECO:0000313" key="3">
    <source>
        <dbReference type="RefSeq" id="XP_030380263.1"/>
    </source>
</evidence>
<organism evidence="2 3">
    <name type="scientific">Drosophila lebanonensis</name>
    <name type="common">Fruit fly</name>
    <name type="synonym">Scaptodrosophila lebanonensis</name>
    <dbReference type="NCBI Taxonomy" id="7225"/>
    <lineage>
        <taxon>Eukaryota</taxon>
        <taxon>Metazoa</taxon>
        <taxon>Ecdysozoa</taxon>
        <taxon>Arthropoda</taxon>
        <taxon>Hexapoda</taxon>
        <taxon>Insecta</taxon>
        <taxon>Pterygota</taxon>
        <taxon>Neoptera</taxon>
        <taxon>Endopterygota</taxon>
        <taxon>Diptera</taxon>
        <taxon>Brachycera</taxon>
        <taxon>Muscomorpha</taxon>
        <taxon>Ephydroidea</taxon>
        <taxon>Drosophilidae</taxon>
        <taxon>Scaptodrosophila</taxon>
    </lineage>
</organism>
<feature type="region of interest" description="Disordered" evidence="1">
    <location>
        <begin position="398"/>
        <end position="422"/>
    </location>
</feature>
<dbReference type="GeneID" id="115628340"/>
<evidence type="ECO:0000256" key="1">
    <source>
        <dbReference type="SAM" id="MobiDB-lite"/>
    </source>
</evidence>
<feature type="compositionally biased region" description="Basic and acidic residues" evidence="1">
    <location>
        <begin position="346"/>
        <end position="364"/>
    </location>
</feature>
<dbReference type="Proteomes" id="UP000504634">
    <property type="component" value="Unplaced"/>
</dbReference>
<evidence type="ECO:0000313" key="2">
    <source>
        <dbReference type="Proteomes" id="UP000504634"/>
    </source>
</evidence>
<accession>A0A6J2TYQ0</accession>